<dbReference type="NCBIfam" id="NF006542">
    <property type="entry name" value="PRK09039.1-1"/>
    <property type="match status" value="2"/>
</dbReference>
<dbReference type="EMBL" id="CP024899">
    <property type="protein sequence ID" value="ATX66037.1"/>
    <property type="molecule type" value="Genomic_DNA"/>
</dbReference>
<evidence type="ECO:0000313" key="5">
    <source>
        <dbReference type="EMBL" id="ATX66037.1"/>
    </source>
</evidence>
<proteinExistence type="predicted"/>
<dbReference type="KEGG" id="rbg:BG454_09550"/>
<accession>A0A2K8K9A4</accession>
<keyword evidence="5" id="KW-0969">Cilium</keyword>
<keyword evidence="2" id="KW-0175">Coiled coil</keyword>
<feature type="coiled-coil region" evidence="2">
    <location>
        <begin position="106"/>
        <end position="140"/>
    </location>
</feature>
<reference evidence="5 6" key="1">
    <citation type="submission" date="2017-11" db="EMBL/GenBank/DDBJ databases">
        <title>Revised Sequence and Annotation of the Rhodobaca barguzinensis strain alga05 Genome.</title>
        <authorList>
            <person name="Kopejtka K."/>
            <person name="Tomasch J.M."/>
            <person name="Bunk B."/>
            <person name="Koblizek M."/>
        </authorList>
    </citation>
    <scope>NUCLEOTIDE SEQUENCE [LARGE SCALE GENOMIC DNA]</scope>
    <source>
        <strain evidence="6">alga05</strain>
    </source>
</reference>
<feature type="transmembrane region" description="Helical" evidence="3">
    <location>
        <begin position="21"/>
        <end position="46"/>
    </location>
</feature>
<evidence type="ECO:0000256" key="1">
    <source>
        <dbReference type="PROSITE-ProRule" id="PRU00473"/>
    </source>
</evidence>
<protein>
    <submittedName>
        <fullName evidence="5">Flagellar motor protein</fullName>
    </submittedName>
</protein>
<dbReference type="Gene3D" id="1.10.287.1490">
    <property type="match status" value="1"/>
</dbReference>
<evidence type="ECO:0000256" key="2">
    <source>
        <dbReference type="SAM" id="Coils"/>
    </source>
</evidence>
<gene>
    <name evidence="5" type="ORF">BG454_09550</name>
</gene>
<dbReference type="Pfam" id="PF00691">
    <property type="entry name" value="OmpA"/>
    <property type="match status" value="1"/>
</dbReference>
<dbReference type="AlphaFoldDB" id="A0A2K8K9A4"/>
<dbReference type="PANTHER" id="PTHR30329:SF21">
    <property type="entry name" value="LIPOPROTEIN YIAD-RELATED"/>
    <property type="match status" value="1"/>
</dbReference>
<dbReference type="PROSITE" id="PS51123">
    <property type="entry name" value="OMPA_2"/>
    <property type="match status" value="1"/>
</dbReference>
<dbReference type="InterPro" id="IPR006665">
    <property type="entry name" value="OmpA-like"/>
</dbReference>
<dbReference type="PANTHER" id="PTHR30329">
    <property type="entry name" value="STATOR ELEMENT OF FLAGELLAR MOTOR COMPLEX"/>
    <property type="match status" value="1"/>
</dbReference>
<dbReference type="STRING" id="441209.GCA_001870665_01688"/>
<keyword evidence="1 3" id="KW-0472">Membrane</keyword>
<dbReference type="RefSeq" id="WP_071480560.1">
    <property type="nucleotide sequence ID" value="NZ_CP024899.1"/>
</dbReference>
<sequence length="591" mass="63831">MALARRSGQRRDVSGAIWPGFVDAMTALLLVLMFVLSIFMIVQFVLRDTITAQDTQLEGLSAEVASLADALGLSRARVATLEGEVGALSSDLEQARALAAAQMAQVSSLTDDLAAREQALDAAQARITDFEAQVAALISSRDAAVARGDALSTDLAELEAAQDQLLSERDAMALALASLREEMDAEAEAARLAAARAEAVEAALAQMQADTASQEATLAQLAAQLSAAEERVQDQARVEAELRSDLDAAANVALVERAAAEALRARLAGVEAELSAEERRRLADAAAAEALRARLEDADAELTAMTLALEEQRRRAEETLTLLAAAREGQAEAEAALEAEISERERLAALRAMAEQSLSERDAQSLADQRRLEVLNQQVAALRGQVGSLQDLLGDVRAREEAAQTQIESLGSDLNVALAQLAVEQRARANLEAAERERLERFQSEFFGRLRDVLEGRDEIEIVGDRFVFSSEVLFQLGSATLAPAGQAQIANVVNVLREVSDSIPPEIDWILRVDGHTDDIPLGPGAEWRDNWALSQARALSVVRFMTDQLGFDPRRLAATGFGEYRPVDTADTPEARARNRRIELKLTER</sequence>
<evidence type="ECO:0000256" key="3">
    <source>
        <dbReference type="SAM" id="Phobius"/>
    </source>
</evidence>
<keyword evidence="6" id="KW-1185">Reference proteome</keyword>
<dbReference type="SUPFAM" id="SSF103088">
    <property type="entry name" value="OmpA-like"/>
    <property type="match status" value="1"/>
</dbReference>
<keyword evidence="3" id="KW-1133">Transmembrane helix</keyword>
<dbReference type="InterPro" id="IPR036737">
    <property type="entry name" value="OmpA-like_sf"/>
</dbReference>
<dbReference type="InterPro" id="IPR050330">
    <property type="entry name" value="Bact_OuterMem_StrucFunc"/>
</dbReference>
<feature type="domain" description="OmpA-like" evidence="4">
    <location>
        <begin position="463"/>
        <end position="591"/>
    </location>
</feature>
<dbReference type="GO" id="GO:0016020">
    <property type="term" value="C:membrane"/>
    <property type="evidence" value="ECO:0007669"/>
    <property type="project" value="UniProtKB-UniRule"/>
</dbReference>
<evidence type="ECO:0000313" key="6">
    <source>
        <dbReference type="Proteomes" id="UP000228948"/>
    </source>
</evidence>
<dbReference type="CDD" id="cd07185">
    <property type="entry name" value="OmpA_C-like"/>
    <property type="match status" value="1"/>
</dbReference>
<keyword evidence="5" id="KW-0966">Cell projection</keyword>
<name>A0A2K8K9A4_9RHOB</name>
<evidence type="ECO:0000259" key="4">
    <source>
        <dbReference type="PROSITE" id="PS51123"/>
    </source>
</evidence>
<dbReference type="Proteomes" id="UP000228948">
    <property type="component" value="Chromosome"/>
</dbReference>
<keyword evidence="3" id="KW-0812">Transmembrane</keyword>
<keyword evidence="5" id="KW-0282">Flagellum</keyword>
<dbReference type="Gene3D" id="3.30.1330.60">
    <property type="entry name" value="OmpA-like domain"/>
    <property type="match status" value="1"/>
</dbReference>
<feature type="coiled-coil region" evidence="2">
    <location>
        <begin position="180"/>
        <end position="315"/>
    </location>
</feature>
<dbReference type="OrthoDB" id="9815217at2"/>
<organism evidence="5 6">
    <name type="scientific">Roseinatronobacter bogoriensis subsp. barguzinensis</name>
    <dbReference type="NCBI Taxonomy" id="441209"/>
    <lineage>
        <taxon>Bacteria</taxon>
        <taxon>Pseudomonadati</taxon>
        <taxon>Pseudomonadota</taxon>
        <taxon>Alphaproteobacteria</taxon>
        <taxon>Rhodobacterales</taxon>
        <taxon>Paracoccaceae</taxon>
        <taxon>Roseinatronobacter</taxon>
    </lineage>
</organism>